<evidence type="ECO:0000313" key="2">
    <source>
        <dbReference type="Proteomes" id="UP001501367"/>
    </source>
</evidence>
<dbReference type="PROSITE" id="PS51257">
    <property type="entry name" value="PROKAR_LIPOPROTEIN"/>
    <property type="match status" value="1"/>
</dbReference>
<gene>
    <name evidence="1" type="ORF">GCM10022422_27360</name>
</gene>
<accession>A0ABP7FKG9</accession>
<proteinExistence type="predicted"/>
<dbReference type="Proteomes" id="UP001501367">
    <property type="component" value="Unassembled WGS sequence"/>
</dbReference>
<keyword evidence="2" id="KW-1185">Reference proteome</keyword>
<name>A0ABP7FKG9_9FLAO</name>
<comment type="caution">
    <text evidence="1">The sequence shown here is derived from an EMBL/GenBank/DDBJ whole genome shotgun (WGS) entry which is preliminary data.</text>
</comment>
<organism evidence="1 2">
    <name type="scientific">Flavobacterium ginsengisoli</name>
    <dbReference type="NCBI Taxonomy" id="871694"/>
    <lineage>
        <taxon>Bacteria</taxon>
        <taxon>Pseudomonadati</taxon>
        <taxon>Bacteroidota</taxon>
        <taxon>Flavobacteriia</taxon>
        <taxon>Flavobacteriales</taxon>
        <taxon>Flavobacteriaceae</taxon>
        <taxon>Flavobacterium</taxon>
    </lineage>
</organism>
<protein>
    <recommendedName>
        <fullName evidence="3">Beta-lactamase-inhibitor-like PepSY-like domain-containing protein</fullName>
    </recommendedName>
</protein>
<dbReference type="RefSeq" id="WP_345158997.1">
    <property type="nucleotide sequence ID" value="NZ_BAABDT010000005.1"/>
</dbReference>
<evidence type="ECO:0008006" key="3">
    <source>
        <dbReference type="Google" id="ProtNLM"/>
    </source>
</evidence>
<evidence type="ECO:0000313" key="1">
    <source>
        <dbReference type="EMBL" id="GAA3742106.1"/>
    </source>
</evidence>
<sequence>MKKIVILMLFCTLFLSCEKISKSIDETLKPNDTIVNKKSENVASPPLQSEKKEINLLTNIEILKKAEKQLKNLPQYNGKEIFIYSILYFYNDGRINAMLQHPENPKYVDIYEFNDEKWSGPKPVQLSVRDDVKGRLVSLNKISFINAAKVAQVYNEKTKEVEGAQPTTSVYISIWNNKLRWYPSSINGSRERYSIEFNDDGSLKSFQQD</sequence>
<reference evidence="2" key="1">
    <citation type="journal article" date="2019" name="Int. J. Syst. Evol. Microbiol.">
        <title>The Global Catalogue of Microorganisms (GCM) 10K type strain sequencing project: providing services to taxonomists for standard genome sequencing and annotation.</title>
        <authorList>
            <consortium name="The Broad Institute Genomics Platform"/>
            <consortium name="The Broad Institute Genome Sequencing Center for Infectious Disease"/>
            <person name="Wu L."/>
            <person name="Ma J."/>
        </authorList>
    </citation>
    <scope>NUCLEOTIDE SEQUENCE [LARGE SCALE GENOMIC DNA]</scope>
    <source>
        <strain evidence="2">JCM 17336</strain>
    </source>
</reference>
<dbReference type="EMBL" id="BAABDT010000005">
    <property type="protein sequence ID" value="GAA3742106.1"/>
    <property type="molecule type" value="Genomic_DNA"/>
</dbReference>